<comment type="caution">
    <text evidence="2">The sequence shown here is derived from an EMBL/GenBank/DDBJ whole genome shotgun (WGS) entry which is preliminary data.</text>
</comment>
<proteinExistence type="predicted"/>
<name>A0A6A4FXG2_9STRA</name>
<feature type="region of interest" description="Disordered" evidence="1">
    <location>
        <begin position="55"/>
        <end position="74"/>
    </location>
</feature>
<accession>A0A6A4FXG2</accession>
<evidence type="ECO:0008006" key="4">
    <source>
        <dbReference type="Google" id="ProtNLM"/>
    </source>
</evidence>
<dbReference type="Proteomes" id="UP000434957">
    <property type="component" value="Unassembled WGS sequence"/>
</dbReference>
<evidence type="ECO:0000256" key="1">
    <source>
        <dbReference type="SAM" id="MobiDB-lite"/>
    </source>
</evidence>
<keyword evidence="3" id="KW-1185">Reference proteome</keyword>
<dbReference type="EMBL" id="QXFT01000090">
    <property type="protein sequence ID" value="KAE9355580.1"/>
    <property type="molecule type" value="Genomic_DNA"/>
</dbReference>
<gene>
    <name evidence="2" type="ORF">PR003_g2761</name>
</gene>
<reference evidence="2 3" key="1">
    <citation type="submission" date="2018-08" db="EMBL/GenBank/DDBJ databases">
        <title>Genomic investigation of the strawberry pathogen Phytophthora fragariae indicates pathogenicity is determined by transcriptional variation in three key races.</title>
        <authorList>
            <person name="Adams T.M."/>
            <person name="Armitage A.D."/>
            <person name="Sobczyk M.K."/>
            <person name="Bates H.J."/>
            <person name="Dunwell J.M."/>
            <person name="Nellist C.F."/>
            <person name="Harrison R.J."/>
        </authorList>
    </citation>
    <scope>NUCLEOTIDE SEQUENCE [LARGE SCALE GENOMIC DNA]</scope>
    <source>
        <strain evidence="2 3">SCRP333</strain>
    </source>
</reference>
<dbReference type="AlphaFoldDB" id="A0A6A4FXG2"/>
<organism evidence="2 3">
    <name type="scientific">Phytophthora rubi</name>
    <dbReference type="NCBI Taxonomy" id="129364"/>
    <lineage>
        <taxon>Eukaryota</taxon>
        <taxon>Sar</taxon>
        <taxon>Stramenopiles</taxon>
        <taxon>Oomycota</taxon>
        <taxon>Peronosporomycetes</taxon>
        <taxon>Peronosporales</taxon>
        <taxon>Peronosporaceae</taxon>
        <taxon>Phytophthora</taxon>
    </lineage>
</organism>
<evidence type="ECO:0000313" key="3">
    <source>
        <dbReference type="Proteomes" id="UP000434957"/>
    </source>
</evidence>
<protein>
    <recommendedName>
        <fullName evidence="4">Reverse transcriptase RNase H-like domain-containing protein</fullName>
    </recommendedName>
</protein>
<evidence type="ECO:0000313" key="2">
    <source>
        <dbReference type="EMBL" id="KAE9355580.1"/>
    </source>
</evidence>
<sequence>MTTKEPVGRLHRWALTLQEYDFDIVYRPGKESHVANALSRGPAAMAATRRKDEAKEAYDDPAIGPVPKLMSGPSASDMKCIETMEPATEKPSAASTGLTKRELGLLAVQEDVEATACRTVAQVLSAKVVLDTYLDPTPYEELATSPTEVEVNRTAVAVIEAGVVDAAELGIAQFTDADIEREQGQSVMVQTLL</sequence>